<dbReference type="EMBL" id="JXLN01012332">
    <property type="protein sequence ID" value="KPM08332.1"/>
    <property type="molecule type" value="Genomic_DNA"/>
</dbReference>
<dbReference type="AlphaFoldDB" id="A0A132ABH5"/>
<gene>
    <name evidence="1" type="ORF">QR98_0068480</name>
</gene>
<dbReference type="InterPro" id="IPR012675">
    <property type="entry name" value="Beta-grasp_dom_sf"/>
</dbReference>
<evidence type="ECO:0000313" key="1">
    <source>
        <dbReference type="EMBL" id="KPM08332.1"/>
    </source>
</evidence>
<organism evidence="1 2">
    <name type="scientific">Sarcoptes scabiei</name>
    <name type="common">Itch mite</name>
    <name type="synonym">Acarus scabiei</name>
    <dbReference type="NCBI Taxonomy" id="52283"/>
    <lineage>
        <taxon>Eukaryota</taxon>
        <taxon>Metazoa</taxon>
        <taxon>Ecdysozoa</taxon>
        <taxon>Arthropoda</taxon>
        <taxon>Chelicerata</taxon>
        <taxon>Arachnida</taxon>
        <taxon>Acari</taxon>
        <taxon>Acariformes</taxon>
        <taxon>Sarcoptiformes</taxon>
        <taxon>Astigmata</taxon>
        <taxon>Psoroptidia</taxon>
        <taxon>Sarcoptoidea</taxon>
        <taxon>Sarcoptidae</taxon>
        <taxon>Sarcoptinae</taxon>
        <taxon>Sarcoptes</taxon>
    </lineage>
</organism>
<dbReference type="SUPFAM" id="SSF54292">
    <property type="entry name" value="2Fe-2S ferredoxin-like"/>
    <property type="match status" value="1"/>
</dbReference>
<name>A0A132ABH5_SARSC</name>
<comment type="caution">
    <text evidence="1">The sequence shown here is derived from an EMBL/GenBank/DDBJ whole genome shotgun (WGS) entry which is preliminary data.</text>
</comment>
<dbReference type="VEuPathDB" id="VectorBase:SSCA000817"/>
<dbReference type="GO" id="GO:0051536">
    <property type="term" value="F:iron-sulfur cluster binding"/>
    <property type="evidence" value="ECO:0007669"/>
    <property type="project" value="InterPro"/>
</dbReference>
<dbReference type="Gene3D" id="3.10.20.30">
    <property type="match status" value="1"/>
</dbReference>
<protein>
    <submittedName>
        <fullName evidence="1">Uncharacterized protein</fullName>
    </submittedName>
</protein>
<evidence type="ECO:0000313" key="2">
    <source>
        <dbReference type="Proteomes" id="UP000616769"/>
    </source>
</evidence>
<dbReference type="Proteomes" id="UP000616769">
    <property type="component" value="Unassembled WGS sequence"/>
</dbReference>
<dbReference type="OrthoDB" id="268593at2759"/>
<dbReference type="InterPro" id="IPR036010">
    <property type="entry name" value="2Fe-2S_ferredoxin-like_sf"/>
</dbReference>
<accession>A0A132ABH5</accession>
<reference evidence="1 2" key="1">
    <citation type="journal article" date="2015" name="Parasit. Vectors">
        <title>Draft genome of the scabies mite.</title>
        <authorList>
            <person name="Rider S.D.Jr."/>
            <person name="Morgan M.S."/>
            <person name="Arlian L.G."/>
        </authorList>
    </citation>
    <scope>NUCLEOTIDE SEQUENCE [LARGE SCALE GENOMIC DNA]</scope>
    <source>
        <strain evidence="1">Arlian Lab</strain>
    </source>
</reference>
<proteinExistence type="predicted"/>
<sequence length="69" mass="7488">MIPRQTNQKENQMIFELDNGKQLVGKACHGDTLYDVVVTNNLEIDGFGACEGTLACSTLPAAMSDARDK</sequence>